<dbReference type="InterPro" id="IPR006439">
    <property type="entry name" value="HAD-SF_hydro_IA"/>
</dbReference>
<evidence type="ECO:0000313" key="1">
    <source>
        <dbReference type="EMBL" id="MCJ8209227.1"/>
    </source>
</evidence>
<keyword evidence="2" id="KW-1185">Reference proteome</keyword>
<dbReference type="Proteomes" id="UP001139450">
    <property type="component" value="Unassembled WGS sequence"/>
</dbReference>
<dbReference type="Gene3D" id="1.10.150.240">
    <property type="entry name" value="Putative phosphatase, domain 2"/>
    <property type="match status" value="1"/>
</dbReference>
<gene>
    <name evidence="1" type="ORF">MUY27_05875</name>
</gene>
<dbReference type="InterPro" id="IPR023198">
    <property type="entry name" value="PGP-like_dom2"/>
</dbReference>
<dbReference type="InterPro" id="IPR036412">
    <property type="entry name" value="HAD-like_sf"/>
</dbReference>
<evidence type="ECO:0000313" key="2">
    <source>
        <dbReference type="Proteomes" id="UP001139450"/>
    </source>
</evidence>
<organism evidence="1 2">
    <name type="scientific">Mucilaginibacter straminoryzae</name>
    <dbReference type="NCBI Taxonomy" id="2932774"/>
    <lineage>
        <taxon>Bacteria</taxon>
        <taxon>Pseudomonadati</taxon>
        <taxon>Bacteroidota</taxon>
        <taxon>Sphingobacteriia</taxon>
        <taxon>Sphingobacteriales</taxon>
        <taxon>Sphingobacteriaceae</taxon>
        <taxon>Mucilaginibacter</taxon>
    </lineage>
</organism>
<dbReference type="SFLD" id="SFLDG01129">
    <property type="entry name" value="C1.5:_HAD__Beta-PGM__Phosphata"/>
    <property type="match status" value="1"/>
</dbReference>
<dbReference type="AlphaFoldDB" id="A0A9X1X0Z0"/>
<protein>
    <submittedName>
        <fullName evidence="1">HAD family phosphatase</fullName>
    </submittedName>
</protein>
<sequence>MPQSIKLLLLDIGGVLLTDGWETKSREKAAAHFSLDFDELNQRHKNVFDAYESGKMSLDQYLDLVIFHQERTFGRQEFKDFMLGESKPLEDMIAFMKALKQQYRVPIATVNNEPLELNEHRIKTCGLSSFIDVFVSSCYVNLRKPDPKIYQLALSIMQAKPEEALYIDDRKVYTEQAAAMGINTIHHTGLETTREQLKNFNFTVSST</sequence>
<dbReference type="Pfam" id="PF00702">
    <property type="entry name" value="Hydrolase"/>
    <property type="match status" value="1"/>
</dbReference>
<name>A0A9X1X0Z0_9SPHI</name>
<dbReference type="CDD" id="cd02603">
    <property type="entry name" value="HAD_sEH-N_like"/>
    <property type="match status" value="1"/>
</dbReference>
<reference evidence="1" key="1">
    <citation type="submission" date="2022-04" db="EMBL/GenBank/DDBJ databases">
        <title>Mucilaginibacter sp. RS28 isolated from freshwater.</title>
        <authorList>
            <person name="Ko S.-R."/>
        </authorList>
    </citation>
    <scope>NUCLEOTIDE SEQUENCE</scope>
    <source>
        <strain evidence="1">RS28</strain>
    </source>
</reference>
<dbReference type="PANTHER" id="PTHR43611">
    <property type="entry name" value="ALPHA-D-GLUCOSE 1-PHOSPHATE PHOSPHATASE"/>
    <property type="match status" value="1"/>
</dbReference>
<dbReference type="InterPro" id="IPR023214">
    <property type="entry name" value="HAD_sf"/>
</dbReference>
<dbReference type="SUPFAM" id="SSF56784">
    <property type="entry name" value="HAD-like"/>
    <property type="match status" value="1"/>
</dbReference>
<comment type="caution">
    <text evidence="1">The sequence shown here is derived from an EMBL/GenBank/DDBJ whole genome shotgun (WGS) entry which is preliminary data.</text>
</comment>
<dbReference type="Gene3D" id="3.40.50.1000">
    <property type="entry name" value="HAD superfamily/HAD-like"/>
    <property type="match status" value="1"/>
</dbReference>
<dbReference type="RefSeq" id="WP_245129056.1">
    <property type="nucleotide sequence ID" value="NZ_JALJEJ010000002.1"/>
</dbReference>
<dbReference type="PANTHER" id="PTHR43611:SF3">
    <property type="entry name" value="FLAVIN MONONUCLEOTIDE HYDROLASE 1, CHLOROPLATIC"/>
    <property type="match status" value="1"/>
</dbReference>
<dbReference type="SFLD" id="SFLDS00003">
    <property type="entry name" value="Haloacid_Dehalogenase"/>
    <property type="match status" value="1"/>
</dbReference>
<dbReference type="NCBIfam" id="TIGR01509">
    <property type="entry name" value="HAD-SF-IA-v3"/>
    <property type="match status" value="1"/>
</dbReference>
<proteinExistence type="predicted"/>
<accession>A0A9X1X0Z0</accession>
<dbReference type="EMBL" id="JALJEJ010000002">
    <property type="protein sequence ID" value="MCJ8209227.1"/>
    <property type="molecule type" value="Genomic_DNA"/>
</dbReference>